<dbReference type="Proteomes" id="UP000195897">
    <property type="component" value="Unassembled WGS sequence"/>
</dbReference>
<evidence type="ECO:0000256" key="1">
    <source>
        <dbReference type="SAM" id="MobiDB-lite"/>
    </source>
</evidence>
<feature type="compositionally biased region" description="Low complexity" evidence="1">
    <location>
        <begin position="384"/>
        <end position="396"/>
    </location>
</feature>
<dbReference type="Pfam" id="PF04860">
    <property type="entry name" value="Phage_portal"/>
    <property type="match status" value="1"/>
</dbReference>
<feature type="region of interest" description="Disordered" evidence="1">
    <location>
        <begin position="375"/>
        <end position="396"/>
    </location>
</feature>
<accession>A0A1Y4L929</accession>
<evidence type="ECO:0000313" key="3">
    <source>
        <dbReference type="Proteomes" id="UP000195897"/>
    </source>
</evidence>
<dbReference type="EMBL" id="NFKK01000005">
    <property type="protein sequence ID" value="OUP53238.1"/>
    <property type="molecule type" value="Genomic_DNA"/>
</dbReference>
<protein>
    <submittedName>
        <fullName evidence="2">Phage portal protein</fullName>
    </submittedName>
</protein>
<organism evidence="2 3">
    <name type="scientific">Butyricicoccus pullicaecorum</name>
    <dbReference type="NCBI Taxonomy" id="501571"/>
    <lineage>
        <taxon>Bacteria</taxon>
        <taxon>Bacillati</taxon>
        <taxon>Bacillota</taxon>
        <taxon>Clostridia</taxon>
        <taxon>Eubacteriales</taxon>
        <taxon>Butyricicoccaceae</taxon>
        <taxon>Butyricicoccus</taxon>
    </lineage>
</organism>
<dbReference type="AlphaFoldDB" id="A0A1Y4L929"/>
<evidence type="ECO:0000313" key="2">
    <source>
        <dbReference type="EMBL" id="OUP53238.1"/>
    </source>
</evidence>
<gene>
    <name evidence="2" type="ORF">B5F17_06610</name>
</gene>
<comment type="caution">
    <text evidence="2">The sequence shown here is derived from an EMBL/GenBank/DDBJ whole genome shotgun (WGS) entry which is preliminary data.</text>
</comment>
<reference evidence="3" key="1">
    <citation type="submission" date="2017-04" db="EMBL/GenBank/DDBJ databases">
        <title>Function of individual gut microbiota members based on whole genome sequencing of pure cultures obtained from chicken caecum.</title>
        <authorList>
            <person name="Medvecky M."/>
            <person name="Cejkova D."/>
            <person name="Polansky O."/>
            <person name="Karasova D."/>
            <person name="Kubasova T."/>
            <person name="Cizek A."/>
            <person name="Rychlik I."/>
        </authorList>
    </citation>
    <scope>NUCLEOTIDE SEQUENCE [LARGE SCALE GENOMIC DNA]</scope>
    <source>
        <strain evidence="3">An180</strain>
    </source>
</reference>
<sequence>MGFFRDLFARASPGTVRYQMVTERGNGFYAWNGKLYQSDIVRACMRPKVKGVGKLVGKHLRETIDREGKRRIVYNADARLRYLLEEPNPYMTGQKLQEKLAAQLVLNNNAFALIIRDENGLPVEIYPITASSVQAIYRKDGTLCLDFILVNGRRMVFAYTDIIHLRADFYENDLFGSPLAQTLMPLMEIVGTTDQGIVKAIRNSSVVRWLIKYNTALRDDALDEKAKEFAQRFLDVENGSGVVVVDSKSEATQISPKDYVPNAAQMDRTTQRIYAIFNTNPKIVLSQYNEDEWNAYYEAELEPIVRELGEEYTRKLFSRRERAAGNRIVFEATNLATASMSTKLGLLAMVDRGAMLPNEWRAVLNLAPIDGGDVPIRRLDTAPTTQTTQEGGSETA</sequence>
<dbReference type="RefSeq" id="WP_087372139.1">
    <property type="nucleotide sequence ID" value="NZ_NFKK01000005.1"/>
</dbReference>
<dbReference type="InterPro" id="IPR006944">
    <property type="entry name" value="Phage/GTA_portal"/>
</dbReference>
<name>A0A1Y4L929_9FIRM</name>
<proteinExistence type="predicted"/>